<comment type="caution">
    <text evidence="5">The sequence shown here is derived from an EMBL/GenBank/DDBJ whole genome shotgun (WGS) entry which is preliminary data.</text>
</comment>
<evidence type="ECO:0000313" key="5">
    <source>
        <dbReference type="EMBL" id="CAG9134478.1"/>
    </source>
</evidence>
<dbReference type="PROSITE" id="PS50923">
    <property type="entry name" value="SUSHI"/>
    <property type="match status" value="1"/>
</dbReference>
<keyword evidence="6" id="KW-1185">Reference proteome</keyword>
<evidence type="ECO:0000256" key="3">
    <source>
        <dbReference type="SAM" id="SignalP"/>
    </source>
</evidence>
<protein>
    <submittedName>
        <fullName evidence="5">(diamondback moth) hypothetical protein</fullName>
    </submittedName>
</protein>
<dbReference type="AlphaFoldDB" id="A0A8S4G659"/>
<accession>A0A8S4G659</accession>
<feature type="domain" description="Sushi" evidence="4">
    <location>
        <begin position="79"/>
        <end position="143"/>
    </location>
</feature>
<feature type="signal peptide" evidence="3">
    <location>
        <begin position="1"/>
        <end position="18"/>
    </location>
</feature>
<evidence type="ECO:0000256" key="2">
    <source>
        <dbReference type="PROSITE-ProRule" id="PRU00302"/>
    </source>
</evidence>
<gene>
    <name evidence="5" type="ORF">PLXY2_LOCUS12722</name>
</gene>
<dbReference type="SMART" id="SM00032">
    <property type="entry name" value="CCP"/>
    <property type="match status" value="2"/>
</dbReference>
<dbReference type="InterPro" id="IPR000436">
    <property type="entry name" value="Sushi_SCR_CCP_dom"/>
</dbReference>
<comment type="caution">
    <text evidence="2">Lacks conserved residue(s) required for the propagation of feature annotation.</text>
</comment>
<evidence type="ECO:0000313" key="6">
    <source>
        <dbReference type="Proteomes" id="UP000653454"/>
    </source>
</evidence>
<dbReference type="CDD" id="cd00033">
    <property type="entry name" value="CCP"/>
    <property type="match status" value="1"/>
</dbReference>
<evidence type="ECO:0000256" key="1">
    <source>
        <dbReference type="ARBA" id="ARBA00023157"/>
    </source>
</evidence>
<dbReference type="InterPro" id="IPR035976">
    <property type="entry name" value="Sushi/SCR/CCP_sf"/>
</dbReference>
<name>A0A8S4G659_PLUXY</name>
<feature type="chain" id="PRO_5035818730" evidence="3">
    <location>
        <begin position="19"/>
        <end position="291"/>
    </location>
</feature>
<sequence length="291" mass="32671">MMLVSTFVLWFAVSLISGLDDTEFRATLHQDPVLQRFRRSPDFLDSVIGPDSPLRWQPPWLRKSFWVAEPSTEPPPPKLKCKLPDYPDHGVYSSPNDPNARPGQEYDFITLKFSCQGGYVLEGAEDSYCSEGLWQHSVPRCVSRCRLNIKSPSVEFLCQIPNSNGGSRVCRDLEPDGTIVEPKCRAPHYYSPTDLPLMRCIDGEWTSLPHCVPGLDTLNIYVHRSFGPDPVNVTVVASKGSRVYVDGVEIQVVDGTSVNVLKGLPDRRKKVVVTTEGPSMTDIVYDIDFRR</sequence>
<organism evidence="5 6">
    <name type="scientific">Plutella xylostella</name>
    <name type="common">Diamondback moth</name>
    <name type="synonym">Plutella maculipennis</name>
    <dbReference type="NCBI Taxonomy" id="51655"/>
    <lineage>
        <taxon>Eukaryota</taxon>
        <taxon>Metazoa</taxon>
        <taxon>Ecdysozoa</taxon>
        <taxon>Arthropoda</taxon>
        <taxon>Hexapoda</taxon>
        <taxon>Insecta</taxon>
        <taxon>Pterygota</taxon>
        <taxon>Neoptera</taxon>
        <taxon>Endopterygota</taxon>
        <taxon>Lepidoptera</taxon>
        <taxon>Glossata</taxon>
        <taxon>Ditrysia</taxon>
        <taxon>Yponomeutoidea</taxon>
        <taxon>Plutellidae</taxon>
        <taxon>Plutella</taxon>
    </lineage>
</organism>
<keyword evidence="3" id="KW-0732">Signal</keyword>
<dbReference type="EMBL" id="CAJHNJ030000078">
    <property type="protein sequence ID" value="CAG9134478.1"/>
    <property type="molecule type" value="Genomic_DNA"/>
</dbReference>
<dbReference type="Proteomes" id="UP000653454">
    <property type="component" value="Unassembled WGS sequence"/>
</dbReference>
<reference evidence="5" key="1">
    <citation type="submission" date="2020-11" db="EMBL/GenBank/DDBJ databases">
        <authorList>
            <person name="Whiteford S."/>
        </authorList>
    </citation>
    <scope>NUCLEOTIDE SEQUENCE</scope>
</reference>
<dbReference type="Gene3D" id="2.10.70.10">
    <property type="entry name" value="Complement Module, domain 1"/>
    <property type="match status" value="1"/>
</dbReference>
<proteinExistence type="predicted"/>
<keyword evidence="2" id="KW-0768">Sushi</keyword>
<keyword evidence="1" id="KW-1015">Disulfide bond</keyword>
<dbReference type="SUPFAM" id="SSF57535">
    <property type="entry name" value="Complement control module/SCR domain"/>
    <property type="match status" value="1"/>
</dbReference>
<dbReference type="Pfam" id="PF00084">
    <property type="entry name" value="Sushi"/>
    <property type="match status" value="1"/>
</dbReference>
<evidence type="ECO:0000259" key="4">
    <source>
        <dbReference type="PROSITE" id="PS50923"/>
    </source>
</evidence>